<protein>
    <submittedName>
        <fullName evidence="6">Stage V sporulation protein D (Sporulation-specific penicillin-binding protein)</fullName>
    </submittedName>
</protein>
<dbReference type="InterPro" id="IPR050515">
    <property type="entry name" value="Beta-lactam/transpept"/>
</dbReference>
<dbReference type="EMBL" id="FQYT01000011">
    <property type="protein sequence ID" value="SHJ04313.1"/>
    <property type="molecule type" value="Genomic_DNA"/>
</dbReference>
<feature type="domain" description="Penicillin-binding protein transpeptidase" evidence="4">
    <location>
        <begin position="259"/>
        <end position="584"/>
    </location>
</feature>
<gene>
    <name evidence="6" type="ORF">SAMN02745691_01237</name>
</gene>
<dbReference type="STRING" id="1122934.SAMN02745691_01237"/>
<dbReference type="Gene3D" id="3.90.1310.10">
    <property type="entry name" value="Penicillin-binding protein 2a (Domain 2)"/>
    <property type="match status" value="1"/>
</dbReference>
<evidence type="ECO:0000259" key="4">
    <source>
        <dbReference type="Pfam" id="PF00905"/>
    </source>
</evidence>
<dbReference type="Pfam" id="PF03717">
    <property type="entry name" value="PBP_dimer"/>
    <property type="match status" value="1"/>
</dbReference>
<evidence type="ECO:0000313" key="7">
    <source>
        <dbReference type="Proteomes" id="UP000184342"/>
    </source>
</evidence>
<name>A0A1M6G2Z0_9FIRM</name>
<dbReference type="InterPro" id="IPR005311">
    <property type="entry name" value="PBP_dimer"/>
</dbReference>
<evidence type="ECO:0000256" key="3">
    <source>
        <dbReference type="ARBA" id="ARBA00023136"/>
    </source>
</evidence>
<dbReference type="AlphaFoldDB" id="A0A1M6G2Z0"/>
<comment type="subcellular location">
    <subcellularLocation>
        <location evidence="1">Membrane</location>
    </subcellularLocation>
</comment>
<dbReference type="InterPro" id="IPR001460">
    <property type="entry name" value="PCN-bd_Tpept"/>
</dbReference>
<dbReference type="RefSeq" id="WP_073993487.1">
    <property type="nucleotide sequence ID" value="NZ_FQYT01000011.1"/>
</dbReference>
<dbReference type="Proteomes" id="UP000184342">
    <property type="component" value="Unassembled WGS sequence"/>
</dbReference>
<dbReference type="SUPFAM" id="SSF56519">
    <property type="entry name" value="Penicillin binding protein dimerisation domain"/>
    <property type="match status" value="1"/>
</dbReference>
<dbReference type="InterPro" id="IPR012338">
    <property type="entry name" value="Beta-lactam/transpept-like"/>
</dbReference>
<dbReference type="Gene3D" id="3.40.710.10">
    <property type="entry name" value="DD-peptidase/beta-lactamase superfamily"/>
    <property type="match status" value="1"/>
</dbReference>
<evidence type="ECO:0000259" key="5">
    <source>
        <dbReference type="Pfam" id="PF03717"/>
    </source>
</evidence>
<dbReference type="OrthoDB" id="9804124at2"/>
<evidence type="ECO:0000256" key="1">
    <source>
        <dbReference type="ARBA" id="ARBA00004370"/>
    </source>
</evidence>
<keyword evidence="7" id="KW-1185">Reference proteome</keyword>
<evidence type="ECO:0000256" key="2">
    <source>
        <dbReference type="ARBA" id="ARBA00007171"/>
    </source>
</evidence>
<dbReference type="GO" id="GO:0071555">
    <property type="term" value="P:cell wall organization"/>
    <property type="evidence" value="ECO:0007669"/>
    <property type="project" value="TreeGrafter"/>
</dbReference>
<organism evidence="6 7">
    <name type="scientific">Parasporobacterium paucivorans DSM 15970</name>
    <dbReference type="NCBI Taxonomy" id="1122934"/>
    <lineage>
        <taxon>Bacteria</taxon>
        <taxon>Bacillati</taxon>
        <taxon>Bacillota</taxon>
        <taxon>Clostridia</taxon>
        <taxon>Lachnospirales</taxon>
        <taxon>Lachnospiraceae</taxon>
        <taxon>Parasporobacterium</taxon>
    </lineage>
</organism>
<dbReference type="InterPro" id="IPR036138">
    <property type="entry name" value="PBP_dimer_sf"/>
</dbReference>
<proteinExistence type="inferred from homology"/>
<dbReference type="SUPFAM" id="SSF56601">
    <property type="entry name" value="beta-lactamase/transpeptidase-like"/>
    <property type="match status" value="1"/>
</dbReference>
<accession>A0A1M6G2Z0</accession>
<dbReference type="GO" id="GO:0008658">
    <property type="term" value="F:penicillin binding"/>
    <property type="evidence" value="ECO:0007669"/>
    <property type="project" value="InterPro"/>
</dbReference>
<evidence type="ECO:0000313" key="6">
    <source>
        <dbReference type="EMBL" id="SHJ04313.1"/>
    </source>
</evidence>
<reference evidence="6 7" key="1">
    <citation type="submission" date="2016-11" db="EMBL/GenBank/DDBJ databases">
        <authorList>
            <person name="Jaros S."/>
            <person name="Januszkiewicz K."/>
            <person name="Wedrychowicz H."/>
        </authorList>
    </citation>
    <scope>NUCLEOTIDE SEQUENCE [LARGE SCALE GENOMIC DNA]</scope>
    <source>
        <strain evidence="6 7">DSM 15970</strain>
    </source>
</reference>
<dbReference type="PANTHER" id="PTHR30627:SF1">
    <property type="entry name" value="PEPTIDOGLYCAN D,D-TRANSPEPTIDASE FTSI"/>
    <property type="match status" value="1"/>
</dbReference>
<comment type="similarity">
    <text evidence="2">Belongs to the transpeptidase family.</text>
</comment>
<feature type="domain" description="Penicillin-binding protein dimerisation" evidence="5">
    <location>
        <begin position="66"/>
        <end position="215"/>
    </location>
</feature>
<keyword evidence="3" id="KW-0472">Membrane</keyword>
<dbReference type="Pfam" id="PF00905">
    <property type="entry name" value="Transpeptidase"/>
    <property type="match status" value="1"/>
</dbReference>
<dbReference type="GO" id="GO:0005886">
    <property type="term" value="C:plasma membrane"/>
    <property type="evidence" value="ECO:0007669"/>
    <property type="project" value="TreeGrafter"/>
</dbReference>
<sequence length="596" mass="65815">MAKKKKSEKIFSRRMKQKLVAVFVILILMLFALNVRLSYINMKNGDKYTIQVLAQQKYTNKTLAFKRGDILDRNGVALATSTKRYNLILDPKIILSDEKYLEATVEALASCFSYSKEEFTDVIKSKSDSSYVIQLKQLTFEEIKGFQQMQSDNASIQGVWFEETYVRQYPYASLAGDVIGFASSSDSGATGLEAYYNDYLTGINGREFGYTNTDNFMESVIKEPVDGYNLVSTIDFNIQTIVEKYIAQYKAEYSPENIAVVIADPDTGEILAMASDKQSDLNNPRDLAAYYTPEQIAAMTDEQKVESMNAIWQNYCISSSYEPGSTFKPFTVSAALEESLVTPASTFLCDGGEWKGGWQISCWKTSGHGVLDLKGTLEQSCNDSLMQIAVLLGPDKFCKFQKMFGFGENTGIDLPSEQSSAALLYAAKDMTEADLASNSFGQNFNVSMVQMVSAFSSLVNGGNYYQPHVVKQVSDENGNIVENIDKTLVKQTVSPEVSDFIREALLGVVVEGTGSAAAVAGYQVGGKTGTAEKQPRGQNKYVLSFLGFAPYDDPQVVCYTLVDSPQVDNPSSSAYASALFSQIMTEVLPYMDIYPQ</sequence>
<dbReference type="PANTHER" id="PTHR30627">
    <property type="entry name" value="PEPTIDOGLYCAN D,D-TRANSPEPTIDASE"/>
    <property type="match status" value="1"/>
</dbReference>